<dbReference type="EMBL" id="LK032155">
    <property type="protein sequence ID" value="CDY24185.1"/>
    <property type="molecule type" value="Genomic_DNA"/>
</dbReference>
<reference evidence="1 2" key="1">
    <citation type="journal article" date="2014" name="Science">
        <title>Plant genetics. Early allopolyploid evolution in the post-Neolithic Brassica napus oilseed genome.</title>
        <authorList>
            <person name="Chalhoub B."/>
            <person name="Denoeud F."/>
            <person name="Liu S."/>
            <person name="Parkin I.A."/>
            <person name="Tang H."/>
            <person name="Wang X."/>
            <person name="Chiquet J."/>
            <person name="Belcram H."/>
            <person name="Tong C."/>
            <person name="Samans B."/>
            <person name="Correa M."/>
            <person name="Da Silva C."/>
            <person name="Just J."/>
            <person name="Falentin C."/>
            <person name="Koh C.S."/>
            <person name="Le Clainche I."/>
            <person name="Bernard M."/>
            <person name="Bento P."/>
            <person name="Noel B."/>
            <person name="Labadie K."/>
            <person name="Alberti A."/>
            <person name="Charles M."/>
            <person name="Arnaud D."/>
            <person name="Guo H."/>
            <person name="Daviaud C."/>
            <person name="Alamery S."/>
            <person name="Jabbari K."/>
            <person name="Zhao M."/>
            <person name="Edger P.P."/>
            <person name="Chelaifa H."/>
            <person name="Tack D."/>
            <person name="Lassalle G."/>
            <person name="Mestiri I."/>
            <person name="Schnel N."/>
            <person name="Le Paslier M.C."/>
            <person name="Fan G."/>
            <person name="Renault V."/>
            <person name="Bayer P.E."/>
            <person name="Golicz A.A."/>
            <person name="Manoli S."/>
            <person name="Lee T.H."/>
            <person name="Thi V.H."/>
            <person name="Chalabi S."/>
            <person name="Hu Q."/>
            <person name="Fan C."/>
            <person name="Tollenaere R."/>
            <person name="Lu Y."/>
            <person name="Battail C."/>
            <person name="Shen J."/>
            <person name="Sidebottom C.H."/>
            <person name="Wang X."/>
            <person name="Canaguier A."/>
            <person name="Chauveau A."/>
            <person name="Berard A."/>
            <person name="Deniot G."/>
            <person name="Guan M."/>
            <person name="Liu Z."/>
            <person name="Sun F."/>
            <person name="Lim Y.P."/>
            <person name="Lyons E."/>
            <person name="Town C.D."/>
            <person name="Bancroft I."/>
            <person name="Wang X."/>
            <person name="Meng J."/>
            <person name="Ma J."/>
            <person name="Pires J.C."/>
            <person name="King G.J."/>
            <person name="Brunel D."/>
            <person name="Delourme R."/>
            <person name="Renard M."/>
            <person name="Aury J.M."/>
            <person name="Adams K.L."/>
            <person name="Batley J."/>
            <person name="Snowdon R.J."/>
            <person name="Tost J."/>
            <person name="Edwards D."/>
            <person name="Zhou Y."/>
            <person name="Hua W."/>
            <person name="Sharpe A.G."/>
            <person name="Paterson A.H."/>
            <person name="Guan C."/>
            <person name="Wincker P."/>
        </authorList>
    </citation>
    <scope>NUCLEOTIDE SEQUENCE [LARGE SCALE GENOMIC DNA]</scope>
    <source>
        <strain evidence="2">cv. Darmor-bzh</strain>
    </source>
</reference>
<keyword evidence="2" id="KW-1185">Reference proteome</keyword>
<organism evidence="1 2">
    <name type="scientific">Brassica napus</name>
    <name type="common">Rape</name>
    <dbReference type="NCBI Taxonomy" id="3708"/>
    <lineage>
        <taxon>Eukaryota</taxon>
        <taxon>Viridiplantae</taxon>
        <taxon>Streptophyta</taxon>
        <taxon>Embryophyta</taxon>
        <taxon>Tracheophyta</taxon>
        <taxon>Spermatophyta</taxon>
        <taxon>Magnoliopsida</taxon>
        <taxon>eudicotyledons</taxon>
        <taxon>Gunneridae</taxon>
        <taxon>Pentapetalae</taxon>
        <taxon>rosids</taxon>
        <taxon>malvids</taxon>
        <taxon>Brassicales</taxon>
        <taxon>Brassicaceae</taxon>
        <taxon>Brassiceae</taxon>
        <taxon>Brassica</taxon>
    </lineage>
</organism>
<evidence type="ECO:0000313" key="1">
    <source>
        <dbReference type="EMBL" id="CDY24185.1"/>
    </source>
</evidence>
<accession>A0A078GCG2</accession>
<gene>
    <name evidence="1" type="primary">BnaC01g37650D</name>
    <name evidence="1" type="ORF">GSBRNA2T00026271001</name>
</gene>
<sequence>MHTLKLCSLRPRLVL</sequence>
<evidence type="ECO:0000313" key="2">
    <source>
        <dbReference type="Proteomes" id="UP000028999"/>
    </source>
</evidence>
<name>A0A078GCG2_BRANA</name>
<dbReference type="PaxDb" id="3708-A0A078GCG2"/>
<proteinExistence type="predicted"/>
<protein>
    <submittedName>
        <fullName evidence="1">BnaC01g37650D protein</fullName>
    </submittedName>
</protein>
<dbReference type="Proteomes" id="UP000028999">
    <property type="component" value="Unassembled WGS sequence"/>
</dbReference>